<dbReference type="EMBL" id="CM003099">
    <property type="protein sequence ID" value="KUI66567.1"/>
    <property type="molecule type" value="Genomic_DNA"/>
</dbReference>
<dbReference type="PRINTS" id="PR00368">
    <property type="entry name" value="FADPNR"/>
</dbReference>
<protein>
    <submittedName>
        <fullName evidence="5">Thioredoxin reductase</fullName>
    </submittedName>
</protein>
<evidence type="ECO:0000259" key="4">
    <source>
        <dbReference type="Pfam" id="PF07992"/>
    </source>
</evidence>
<dbReference type="GO" id="GO:0016491">
    <property type="term" value="F:oxidoreductase activity"/>
    <property type="evidence" value="ECO:0007669"/>
    <property type="project" value="UniProtKB-KW"/>
</dbReference>
<dbReference type="OrthoDB" id="10260355at2759"/>
<dbReference type="InterPro" id="IPR050097">
    <property type="entry name" value="Ferredoxin-NADP_redctase_2"/>
</dbReference>
<dbReference type="GO" id="GO:0097237">
    <property type="term" value="P:cellular response to toxic substance"/>
    <property type="evidence" value="ECO:0007669"/>
    <property type="project" value="UniProtKB-ARBA"/>
</dbReference>
<keyword evidence="2" id="KW-0285">Flavoprotein</keyword>
<evidence type="ECO:0000313" key="5">
    <source>
        <dbReference type="EMBL" id="KUI66567.1"/>
    </source>
</evidence>
<comment type="similarity">
    <text evidence="1">Belongs to the class-II pyridine nucleotide-disulfide oxidoreductase family.</text>
</comment>
<evidence type="ECO:0000256" key="3">
    <source>
        <dbReference type="ARBA" id="ARBA00023002"/>
    </source>
</evidence>
<dbReference type="PRINTS" id="PR00469">
    <property type="entry name" value="PNDRDTASEII"/>
</dbReference>
<dbReference type="SUPFAM" id="SSF51905">
    <property type="entry name" value="FAD/NAD(P)-binding domain"/>
    <property type="match status" value="1"/>
</dbReference>
<dbReference type="InterPro" id="IPR036188">
    <property type="entry name" value="FAD/NAD-bd_sf"/>
</dbReference>
<accession>A0A194VRE3</accession>
<dbReference type="Proteomes" id="UP000078559">
    <property type="component" value="Chromosome 2"/>
</dbReference>
<dbReference type="Pfam" id="PF07992">
    <property type="entry name" value="Pyr_redox_2"/>
    <property type="match status" value="1"/>
</dbReference>
<evidence type="ECO:0000256" key="1">
    <source>
        <dbReference type="ARBA" id="ARBA00009333"/>
    </source>
</evidence>
<organism evidence="5 6">
    <name type="scientific">Cytospora mali</name>
    <name type="common">Apple Valsa canker fungus</name>
    <name type="synonym">Valsa mali</name>
    <dbReference type="NCBI Taxonomy" id="578113"/>
    <lineage>
        <taxon>Eukaryota</taxon>
        <taxon>Fungi</taxon>
        <taxon>Dikarya</taxon>
        <taxon>Ascomycota</taxon>
        <taxon>Pezizomycotina</taxon>
        <taxon>Sordariomycetes</taxon>
        <taxon>Sordariomycetidae</taxon>
        <taxon>Diaporthales</taxon>
        <taxon>Cytosporaceae</taxon>
        <taxon>Cytospora</taxon>
    </lineage>
</organism>
<dbReference type="Gene3D" id="3.50.50.60">
    <property type="entry name" value="FAD/NAD(P)-binding domain"/>
    <property type="match status" value="2"/>
</dbReference>
<keyword evidence="6" id="KW-1185">Reference proteome</keyword>
<gene>
    <name evidence="5" type="ORF">VM1G_02367</name>
</gene>
<sequence length="316" mass="34213">MASEYDIIIIGGGPSGLSAAASIVRQDHNTVLFDSGKYRNSQSKHMHTVPSWDHRDPEEFRSASRADFERYGCITVENVEIESIKRREDGLFEVTGGGKSWTGKKVSLATGVEDVIPDIPGYSECWVSGIFHCLYCHGWEEKGVATAGMLAEGDTGAVVPALHFARQALRMSKQVTVYTNGNEQLAKQLTDALEVAPAPMKVDPRKITKLVKAPERAQVTLHLEDGTSTTEAFLAHKPKTKLRGSLAQQLGLELTPMDTIKVNPPFNQTSIKGVFVAGDCSTPMQTITAALHSGTCTGGGAPLQIQAEIFNQQAIF</sequence>
<dbReference type="AlphaFoldDB" id="A0A194VRE3"/>
<name>A0A194VRE3_CYTMA</name>
<evidence type="ECO:0000256" key="2">
    <source>
        <dbReference type="ARBA" id="ARBA00022630"/>
    </source>
</evidence>
<dbReference type="PANTHER" id="PTHR48105">
    <property type="entry name" value="THIOREDOXIN REDUCTASE 1-RELATED-RELATED"/>
    <property type="match status" value="1"/>
</dbReference>
<dbReference type="SMR" id="A0A194VRE3"/>
<evidence type="ECO:0000313" key="6">
    <source>
        <dbReference type="Proteomes" id="UP000078559"/>
    </source>
</evidence>
<feature type="domain" description="FAD/NAD(P)-binding" evidence="4">
    <location>
        <begin position="5"/>
        <end position="293"/>
    </location>
</feature>
<reference evidence="5" key="1">
    <citation type="submission" date="2014-12" db="EMBL/GenBank/DDBJ databases">
        <title>Genome Sequence of Valsa Canker Pathogens Uncovers a Specific Adaption of Colonization on Woody Bark.</title>
        <authorList>
            <person name="Yin Z."/>
            <person name="Liu H."/>
            <person name="Gao X."/>
            <person name="Li Z."/>
            <person name="Song N."/>
            <person name="Ke X."/>
            <person name="Dai Q."/>
            <person name="Wu Y."/>
            <person name="Sun Y."/>
            <person name="Xu J.-R."/>
            <person name="Kang Z.K."/>
            <person name="Wang L."/>
            <person name="Huang L."/>
        </authorList>
    </citation>
    <scope>NUCLEOTIDE SEQUENCE [LARGE SCALE GENOMIC DNA]</scope>
    <source>
        <strain evidence="5">03-8</strain>
    </source>
</reference>
<dbReference type="InterPro" id="IPR023753">
    <property type="entry name" value="FAD/NAD-binding_dom"/>
</dbReference>
<keyword evidence="3" id="KW-0560">Oxidoreductase</keyword>
<proteinExistence type="inferred from homology"/>